<keyword evidence="3" id="KW-1185">Reference proteome</keyword>
<evidence type="ECO:0000256" key="1">
    <source>
        <dbReference type="SAM" id="MobiDB-lite"/>
    </source>
</evidence>
<feature type="compositionally biased region" description="Polar residues" evidence="1">
    <location>
        <begin position="1"/>
        <end position="34"/>
    </location>
</feature>
<dbReference type="Proteomes" id="UP001328107">
    <property type="component" value="Unassembled WGS sequence"/>
</dbReference>
<feature type="region of interest" description="Disordered" evidence="1">
    <location>
        <begin position="1"/>
        <end position="74"/>
    </location>
</feature>
<organism evidence="2 3">
    <name type="scientific">Pristionchus mayeri</name>
    <dbReference type="NCBI Taxonomy" id="1317129"/>
    <lineage>
        <taxon>Eukaryota</taxon>
        <taxon>Metazoa</taxon>
        <taxon>Ecdysozoa</taxon>
        <taxon>Nematoda</taxon>
        <taxon>Chromadorea</taxon>
        <taxon>Rhabditida</taxon>
        <taxon>Rhabditina</taxon>
        <taxon>Diplogasteromorpha</taxon>
        <taxon>Diplogasteroidea</taxon>
        <taxon>Neodiplogasteridae</taxon>
        <taxon>Pristionchus</taxon>
    </lineage>
</organism>
<name>A0AAN4Z0Z4_9BILA</name>
<comment type="caution">
    <text evidence="2">The sequence shown here is derived from an EMBL/GenBank/DDBJ whole genome shotgun (WGS) entry which is preliminary data.</text>
</comment>
<proteinExistence type="predicted"/>
<gene>
    <name evidence="2" type="ORF">PMAYCL1PPCAC_01589</name>
</gene>
<protein>
    <submittedName>
        <fullName evidence="2">Uncharacterized protein</fullName>
    </submittedName>
</protein>
<feature type="non-terminal residue" evidence="2">
    <location>
        <position position="113"/>
    </location>
</feature>
<feature type="non-terminal residue" evidence="2">
    <location>
        <position position="1"/>
    </location>
</feature>
<accession>A0AAN4Z0Z4</accession>
<dbReference type="AlphaFoldDB" id="A0AAN4Z0Z4"/>
<reference evidence="3" key="1">
    <citation type="submission" date="2022-10" db="EMBL/GenBank/DDBJ databases">
        <title>Genome assembly of Pristionchus species.</title>
        <authorList>
            <person name="Yoshida K."/>
            <person name="Sommer R.J."/>
        </authorList>
    </citation>
    <scope>NUCLEOTIDE SEQUENCE [LARGE SCALE GENOMIC DNA]</scope>
    <source>
        <strain evidence="3">RS5460</strain>
    </source>
</reference>
<dbReference type="EMBL" id="BTRK01000001">
    <property type="protein sequence ID" value="GMR31394.1"/>
    <property type="molecule type" value="Genomic_DNA"/>
</dbReference>
<sequence>SSTEGPSSGNKQSKPYTLSVDNSLQRMEQPQLSGTPADETTGGDVAVEIQKTNNDDNVFEIDSPASLTEPPSWGTLPAISRPFIKRLCSHLRTNGDCRDLANLAQVSAHYHSG</sequence>
<evidence type="ECO:0000313" key="2">
    <source>
        <dbReference type="EMBL" id="GMR31394.1"/>
    </source>
</evidence>
<evidence type="ECO:0000313" key="3">
    <source>
        <dbReference type="Proteomes" id="UP001328107"/>
    </source>
</evidence>